<name>A0A858RKE2_9BACT</name>
<reference evidence="2 3" key="1">
    <citation type="submission" date="2020-04" db="EMBL/GenBank/DDBJ databases">
        <title>Luteolibacter sp. G-1-1-1 isolated from soil.</title>
        <authorList>
            <person name="Dahal R.H."/>
        </authorList>
    </citation>
    <scope>NUCLEOTIDE SEQUENCE [LARGE SCALE GENOMIC DNA]</scope>
    <source>
        <strain evidence="2 3">G-1-1-1</strain>
    </source>
</reference>
<protein>
    <submittedName>
        <fullName evidence="2">Uncharacterized protein</fullName>
    </submittedName>
</protein>
<organism evidence="2 3">
    <name type="scientific">Luteolibacter luteus</name>
    <dbReference type="NCBI Taxonomy" id="2728835"/>
    <lineage>
        <taxon>Bacteria</taxon>
        <taxon>Pseudomonadati</taxon>
        <taxon>Verrucomicrobiota</taxon>
        <taxon>Verrucomicrobiia</taxon>
        <taxon>Verrucomicrobiales</taxon>
        <taxon>Verrucomicrobiaceae</taxon>
        <taxon>Luteolibacter</taxon>
    </lineage>
</organism>
<feature type="chain" id="PRO_5032655197" evidence="1">
    <location>
        <begin position="24"/>
        <end position="2681"/>
    </location>
</feature>
<feature type="signal peptide" evidence="1">
    <location>
        <begin position="1"/>
        <end position="23"/>
    </location>
</feature>
<dbReference type="RefSeq" id="WP_169455328.1">
    <property type="nucleotide sequence ID" value="NZ_CP051774.1"/>
</dbReference>
<keyword evidence="3" id="KW-1185">Reference proteome</keyword>
<keyword evidence="1" id="KW-0732">Signal</keyword>
<dbReference type="KEGG" id="luo:HHL09_14410"/>
<evidence type="ECO:0000313" key="2">
    <source>
        <dbReference type="EMBL" id="QJE96928.1"/>
    </source>
</evidence>
<accession>A0A858RKE2</accession>
<evidence type="ECO:0000313" key="3">
    <source>
        <dbReference type="Proteomes" id="UP000501812"/>
    </source>
</evidence>
<proteinExistence type="predicted"/>
<evidence type="ECO:0000256" key="1">
    <source>
        <dbReference type="SAM" id="SignalP"/>
    </source>
</evidence>
<gene>
    <name evidence="2" type="ORF">HHL09_14410</name>
</gene>
<dbReference type="EMBL" id="CP051774">
    <property type="protein sequence ID" value="QJE96928.1"/>
    <property type="molecule type" value="Genomic_DNA"/>
</dbReference>
<dbReference type="Proteomes" id="UP000501812">
    <property type="component" value="Chromosome"/>
</dbReference>
<sequence length="2681" mass="287928">MKRTRILFMGLCALLCATGSARAQYELKSGNFNNLHQGPVPTAPNPAPSSGQFSSVAPLSGAAGPISTSSTFADRFPSNAANTLVLQKASIGNTFAAGVPRYALGDIIVPPLVKADGVTPADANYWRPQPVLPGEIIAGYGTPIPLGTVSVTSASINSTTVTVASVPAELVVGSSLLGQPVTRVVGNTVTLAANSSNSVSSATNFPITPATSFYYSPHAEKVFAHQPGRVEIKWVTRVPDGANYGVRDETFAVSANTSRPIRTIFWTEGTFDGPKVQITDGRITTVNPVYNSQVPKAVAEEVSIPGNSPASPNLTTLSFNKFNGVGQLQAYNVEGRLLVEYLGNVRSATGTYEFVGTEVVEMKRVASVGYPSIHLGKEIVSGNGDTRLVPSPVLSNQQSGGSYYGTVVRPDQTLSYFAEKETSPANNPDDGSPSSPNEAYNKVVFYWLEAGDFNIKWPHHQDRYWLRWSPNLADYAHYTVDSSGSTPETGISFASGVMPQLVYQDDASQTEAALDVNTQRFHVNPGADQRNRALLKFNGNGETWYVNIYSQAESRQKELAATTPASPPDPDTTVVTVSSTAELEVGMVVSGAGINGTATIVAILNGTQYVISQQVPGLNGPLVHTVQSDLLAAINTSATVGTRLQAPAGHENAGFISSGTGYYPAGYINPVVSGIPAANLGAIIPVNARPGDSSLTVRWYKKIKAPSSAFQDLYVPGKIGRYTIGFPASTSPEIVIAKGVGTDDLPPAESTGFVYYQNDSTRAGYNPNEEHALMLGGRAYALRDDLNVTSGGSYTSQPCVLVAYTDPADKRPAMHAYKVVRSNATYNFDYVSTAGTLLVKPYPLPLLPLPLTGSGTTLRSKDLEIVGADAPANATVAEDDAYRGFTFQDRKGFTWVHRGPHDAGSPTLTMKLYYVMQDGFFIPGQTPQPSAGTILPFLRNPGRSGQALNLGLIDNGQQDQPLAIIYRPAWPTQAAELRVAETLTLPKFGLPQVRGQATASILYQQSIAKAATSTGLSKTSVTLHDPTREKTVALDAAAVGLAEIPASIATTTDQGKVYFQGLPPHLQERFYLDPSRGAKGTLVLLGSFHDEPAGEDYLDLNLLSAGDEEALKGLADSSDANKSKWNTAIDALATQVETFKENPAVAGTYIVDQTKTVNVGENDLTVIDSPETAVDSYAVTATGQGTGFVTMVFGNGDAFAPEEDPVQVKVFKVAPQLYTGDLKVISSSNPLDEQVTLRHSGDFAGKPEDYEFEWRWTTGAATAPAVYETTINTRIGNPADNTHRWKIVSDPGAMRPVAEQYTNAPVFDLPRNQNVRPDGYTNEEKNAGLPTLVLKSESGVDFSEGVPGEIFFSASVGTQDGFVFYVNGTPAVAYRAPEALFGLVNASSGLSPAGLSLQFAVPSSYFTVGQNTIEVAIYSSADPNVNSTLDFRLEAATEEDAVENGSVWQTAADPEGKNTNLAIVGGSPLNPFGGSPFVLNDRWFTVRYKPKASADNVLGSETWSRWMQPMLVEGWVKRVLAAINPFEQRVKDLYNSSVNTDVSVLTQAGTRWEGDVALTLSNINDVGLIAIYETVLNRAKSMSIDANTNDPDANNALTLAAGYLNDLYTFLGNEAYADAANPTISVDDQNGSAAVNTSRFSFEGQVASSLDEELALLRGRDDSVSPGVSTAPAYNRLYWNYTRGINSGEAIYALNYNIKEKVGSTTANGVIDEADAQRMFPQGHGDSYGHYLTAASNYYKLLSNPNFTWTPRAEAVTVLGQPVTVDYYDERKLASAAGNLARTAEQIVGLTWRKQYVDSPSKGWSQFRDNRGMNSQTGVTSRQGLDEWVSRGAQGALFHWAVVNSLLPVEDNVHTGIQKIDRSTVPELQALPTAASSFQTSMDSANAHLNPLGLSPDAIAFDISRADLEDGVSHYEQISGRAVTALNNAAGAFNQAAVMTGSLRTQENSLDEFNTSIVEQEGAFMDELVGVFGRPYTGEVGAGKLYAQGYEGPDLFHWYIVDRPNDLVDTSATLTLTLPEAKEYSAFTSNRIDDIVKGLDAQTAVTNRTVTIKPSSYVQYNDVWKPGGLGSRPETGELQDALLDAQQSWLALSEARTNLLKENANLRQSILVFNDVVAMHEKHLSEMDSTGDKIQVLEGVKLALETAAAGFEANSEAAEDVGDTLSEFFPKIVGLAADPSFAARGAAKATAETIAKVMKVLSIAAEASAGGTGIAILNEEQELEYTLEQLGFSNEEKQLAAEFASAYRDYTSHAHEVMQLSIEHQRALQNVSNVLAKGNSILSNREIFRQRAAAVIQGYRTRDVTFRLFRNEALEQYRSLFDLASRYSYLAAKSYDYETGLLGSAQGQGVFKNIVASRALGDLTNGTPQLTTSSLGDAGLAGSMAKLNADFSVAEGRLGINNPDRNGTVFSLRGELFRIRTDQSLTGDDEAWQQTLEQHIKANVLSDPDVASFCRNIRKPDGTPVPGIVIPFSTTIQHGKNFFGLDLAAGDHNFTPSNFATKIYDIGISLPGYAGMDAYAAGQQQAGAPASGATNALSATPYVYVIPCGLDYMLAPPLGDTNTLRSWKVEDQALPLPFNLGANDFNSTQFFSANGTLSEKPWIVRKHQAFRAVDDPSFFYGSVPAEFTNSRLVGRSVWNGQWKIVIPAYTLLNNEQEGLNRFAASVKDIQLFLRTYSNSGN</sequence>